<dbReference type="SUPFAM" id="SSF52540">
    <property type="entry name" value="P-loop containing nucleoside triphosphate hydrolases"/>
    <property type="match status" value="1"/>
</dbReference>
<dbReference type="PRINTS" id="PR00320">
    <property type="entry name" value="GPROTEINBRPT"/>
</dbReference>
<dbReference type="CDD" id="cd00200">
    <property type="entry name" value="WD40"/>
    <property type="match status" value="1"/>
</dbReference>
<evidence type="ECO:0000256" key="1">
    <source>
        <dbReference type="ARBA" id="ARBA00022574"/>
    </source>
</evidence>
<name>A0ABW7XGG4_9MICO</name>
<dbReference type="PROSITE" id="PS50104">
    <property type="entry name" value="TIR"/>
    <property type="match status" value="1"/>
</dbReference>
<dbReference type="PROSITE" id="PS50294">
    <property type="entry name" value="WD_REPEATS_REGION"/>
    <property type="match status" value="5"/>
</dbReference>
<dbReference type="InterPro" id="IPR001680">
    <property type="entry name" value="WD40_rpt"/>
</dbReference>
<feature type="repeat" description="WD" evidence="3">
    <location>
        <begin position="869"/>
        <end position="910"/>
    </location>
</feature>
<evidence type="ECO:0000256" key="2">
    <source>
        <dbReference type="ARBA" id="ARBA00022737"/>
    </source>
</evidence>
<dbReference type="InterPro" id="IPR015943">
    <property type="entry name" value="WD40/YVTN_repeat-like_dom_sf"/>
</dbReference>
<reference evidence="5 6" key="1">
    <citation type="submission" date="2024-10" db="EMBL/GenBank/DDBJ databases">
        <title>The Natural Products Discovery Center: Release of the First 8490 Sequenced Strains for Exploring Actinobacteria Biosynthetic Diversity.</title>
        <authorList>
            <person name="Kalkreuter E."/>
            <person name="Kautsar S.A."/>
            <person name="Yang D."/>
            <person name="Bader C.D."/>
            <person name="Teijaro C.N."/>
            <person name="Fluegel L."/>
            <person name="Davis C.M."/>
            <person name="Simpson J.R."/>
            <person name="Lauterbach L."/>
            <person name="Steele A.D."/>
            <person name="Gui C."/>
            <person name="Meng S."/>
            <person name="Li G."/>
            <person name="Viehrig K."/>
            <person name="Ye F."/>
            <person name="Su P."/>
            <person name="Kiefer A.F."/>
            <person name="Nichols A."/>
            <person name="Cepeda A.J."/>
            <person name="Yan W."/>
            <person name="Fan B."/>
            <person name="Jiang Y."/>
            <person name="Adhikari A."/>
            <person name="Zheng C.-J."/>
            <person name="Schuster L."/>
            <person name="Cowan T.M."/>
            <person name="Smanski M.J."/>
            <person name="Chevrette M.G."/>
            <person name="De Carvalho L.P.S."/>
            <person name="Shen B."/>
        </authorList>
    </citation>
    <scope>NUCLEOTIDE SEQUENCE [LARGE SCALE GENOMIC DNA]</scope>
    <source>
        <strain evidence="5 6">NPDC019481</strain>
    </source>
</reference>
<organism evidence="5 6">
    <name type="scientific">Promicromonospora kroppenstedtii</name>
    <dbReference type="NCBI Taxonomy" id="440482"/>
    <lineage>
        <taxon>Bacteria</taxon>
        <taxon>Bacillati</taxon>
        <taxon>Actinomycetota</taxon>
        <taxon>Actinomycetes</taxon>
        <taxon>Micrococcales</taxon>
        <taxon>Promicromonosporaceae</taxon>
        <taxon>Promicromonospora</taxon>
    </lineage>
</organism>
<evidence type="ECO:0000313" key="6">
    <source>
        <dbReference type="Proteomes" id="UP001611580"/>
    </source>
</evidence>
<evidence type="ECO:0000313" key="5">
    <source>
        <dbReference type="EMBL" id="MFI2486597.1"/>
    </source>
</evidence>
<dbReference type="Gene3D" id="2.160.20.80">
    <property type="entry name" value="E3 ubiquitin-protein ligase SopA"/>
    <property type="match status" value="1"/>
</dbReference>
<dbReference type="SMART" id="SM00320">
    <property type="entry name" value="WD40"/>
    <property type="match status" value="6"/>
</dbReference>
<dbReference type="InterPro" id="IPR036322">
    <property type="entry name" value="WD40_repeat_dom_sf"/>
</dbReference>
<feature type="repeat" description="WD" evidence="3">
    <location>
        <begin position="960"/>
        <end position="1001"/>
    </location>
</feature>
<keyword evidence="1 3" id="KW-0853">WD repeat</keyword>
<dbReference type="Proteomes" id="UP001611580">
    <property type="component" value="Unassembled WGS sequence"/>
</dbReference>
<gene>
    <name evidence="5" type="ORF">ACH47X_06775</name>
</gene>
<dbReference type="SUPFAM" id="SSF141571">
    <property type="entry name" value="Pentapeptide repeat-like"/>
    <property type="match status" value="1"/>
</dbReference>
<protein>
    <submittedName>
        <fullName evidence="5">TIR domain-containing protein</fullName>
    </submittedName>
</protein>
<dbReference type="PROSITE" id="PS00678">
    <property type="entry name" value="WD_REPEATS_1"/>
    <property type="match status" value="2"/>
</dbReference>
<dbReference type="Pfam" id="PF05729">
    <property type="entry name" value="NACHT"/>
    <property type="match status" value="1"/>
</dbReference>
<feature type="repeat" description="WD" evidence="3">
    <location>
        <begin position="823"/>
        <end position="854"/>
    </location>
</feature>
<dbReference type="Pfam" id="PF00805">
    <property type="entry name" value="Pentapeptide"/>
    <property type="match status" value="1"/>
</dbReference>
<keyword evidence="2" id="KW-0677">Repeat</keyword>
<dbReference type="RefSeq" id="WP_397402639.1">
    <property type="nucleotide sequence ID" value="NZ_JBIRYI010000003.1"/>
</dbReference>
<dbReference type="InterPro" id="IPR020472">
    <property type="entry name" value="WD40_PAC1"/>
</dbReference>
<evidence type="ECO:0000256" key="3">
    <source>
        <dbReference type="PROSITE-ProRule" id="PRU00221"/>
    </source>
</evidence>
<evidence type="ECO:0000259" key="4">
    <source>
        <dbReference type="PROSITE" id="PS50104"/>
    </source>
</evidence>
<feature type="domain" description="TIR" evidence="4">
    <location>
        <begin position="1"/>
        <end position="163"/>
    </location>
</feature>
<accession>A0ABW7XGG4</accession>
<dbReference type="SUPFAM" id="SSF50978">
    <property type="entry name" value="WD40 repeat-like"/>
    <property type="match status" value="1"/>
</dbReference>
<dbReference type="Gene3D" id="2.130.10.10">
    <property type="entry name" value="YVTN repeat-like/Quinoprotein amine dehydrogenase"/>
    <property type="match status" value="3"/>
</dbReference>
<feature type="repeat" description="WD" evidence="3">
    <location>
        <begin position="1049"/>
        <end position="1081"/>
    </location>
</feature>
<dbReference type="InterPro" id="IPR001646">
    <property type="entry name" value="5peptide_repeat"/>
</dbReference>
<dbReference type="EMBL" id="JBIRYI010000003">
    <property type="protein sequence ID" value="MFI2486597.1"/>
    <property type="molecule type" value="Genomic_DNA"/>
</dbReference>
<dbReference type="Gene3D" id="3.40.50.10140">
    <property type="entry name" value="Toll/interleukin-1 receptor homology (TIR) domain"/>
    <property type="match status" value="1"/>
</dbReference>
<dbReference type="InterPro" id="IPR007111">
    <property type="entry name" value="NACHT_NTPase"/>
</dbReference>
<dbReference type="PROSITE" id="PS50082">
    <property type="entry name" value="WD_REPEATS_2"/>
    <property type="match status" value="6"/>
</dbReference>
<keyword evidence="6" id="KW-1185">Reference proteome</keyword>
<dbReference type="Pfam" id="PF00400">
    <property type="entry name" value="WD40"/>
    <property type="match status" value="6"/>
</dbReference>
<dbReference type="Gene3D" id="3.40.50.300">
    <property type="entry name" value="P-loop containing nucleotide triphosphate hydrolases"/>
    <property type="match status" value="1"/>
</dbReference>
<dbReference type="Pfam" id="PF13676">
    <property type="entry name" value="TIR_2"/>
    <property type="match status" value="1"/>
</dbReference>
<dbReference type="SUPFAM" id="SSF52200">
    <property type="entry name" value="Toll/Interleukin receptor TIR domain"/>
    <property type="match status" value="1"/>
</dbReference>
<dbReference type="InterPro" id="IPR000157">
    <property type="entry name" value="TIR_dom"/>
</dbReference>
<feature type="repeat" description="WD" evidence="3">
    <location>
        <begin position="1002"/>
        <end position="1043"/>
    </location>
</feature>
<feature type="repeat" description="WD" evidence="3">
    <location>
        <begin position="911"/>
        <end position="946"/>
    </location>
</feature>
<comment type="caution">
    <text evidence="5">The sequence shown here is derived from an EMBL/GenBank/DDBJ whole genome shotgun (WGS) entry which is preliminary data.</text>
</comment>
<dbReference type="InterPro" id="IPR019775">
    <property type="entry name" value="WD40_repeat_CS"/>
</dbReference>
<dbReference type="InterPro" id="IPR027417">
    <property type="entry name" value="P-loop_NTPase"/>
</dbReference>
<proteinExistence type="predicted"/>
<dbReference type="PANTHER" id="PTHR19848">
    <property type="entry name" value="WD40 REPEAT PROTEIN"/>
    <property type="match status" value="1"/>
</dbReference>
<sequence>MTKIFISYRRDDTRDESLRYYRHLRDHYPAVFLDTEDVPPATAFPDVLRDAIRDADLVLAVIGPRWAGGDRIGDPADFVRQEIEHALDHGKRVLPVLVRGAGLPDPDGLPASLRPLTERQAVPADGADLAWLVPTIERSLDPARWDGPATLFAGRVRALLAAVGVDVSGIERGPSGEPWFRATSAGDVVGWPAGTVRVGCTVAEPRTSAVTGLAGAARTTGADHAVLVVDDKVDAASLSPGTWGDDVEVTTFRGLAARLAPLDPYLEWLRAEHDRRIGRARSTFVDLAAAKSDRLEDGSEVSRSPRSSLVGSVERWTADQSGTQLALLGDFGSGKSWFCLELAHRLLPDATGSDGGDDAAGRLPLLLELRHVRAPDDVDLAPVAGAGAPQAGVRQDAVRAIFADFCRLHGLHDQVAAVLTELNRQGLLLLLCDGFDEMPRAAHETVTQAFERLRALAEPASKVVITSRTLYFRDVHEESEVFLGDRGRRFDILYLRDFSTDQIRDILRARFPADWGRRWSLITDTYGLLDLVRRPFVLDMVLEILPAMRGRTSATLAELYDVYTRRWIEAVGRDRPQAISPRERRPLMQRLAWTMFEQDTLEVRVEAIAEIVGGENYVRIPGLLEAIAADLTTQSYLQRDSHGRYQFAHKSFLEFFVADRLATELAAGRYDLLAIRRLSPEIVAFLTGRPLDAQRLYDHLATVRGRTDDACTAGNVLSLLHALRFRLSRRDFSGLVIEGADLSGAHLRGSSFAGSTVVSMNVTDAQLTSTDFTDVTFKDLNLGVRSSGKGVAVSRAGTRAVTLGDNSVSVQDTTGTGTELHRLRGPSDSLTSVQLTLDGRTVAAGSFDHTATVWRTDVPADHPSARRVLEGHTNTVYDVAFDPAGRYLFTAGSDSLVRAWSVDDGAELKSAREHRATVYSINAAPDGAWLATGSFDATVGLWRITTDPSDGLQLRCVERFEGHGSLVNGVAWSPDSRTVASASNDGTVRLWDVGSRRERAVLTGHQTIVWSVAYSPDGRLLASGDSDGVVRIWDVSDDDAATPALVRRLDAHEAAVWSLAFQWHDDVLVSGSLDGYVRSWSTVGWARLDELALQSDANQRISCRGMRISGAAGLSPLQEQFLTKMGARR</sequence>
<dbReference type="InterPro" id="IPR035897">
    <property type="entry name" value="Toll_tir_struct_dom_sf"/>
</dbReference>
<dbReference type="PANTHER" id="PTHR19848:SF8">
    <property type="entry name" value="F-BOX AND WD REPEAT DOMAIN CONTAINING 7"/>
    <property type="match status" value="1"/>
</dbReference>